<keyword evidence="2" id="KW-0378">Hydrolase</keyword>
<dbReference type="InterPro" id="IPR011604">
    <property type="entry name" value="PDDEXK-like_dom_sf"/>
</dbReference>
<protein>
    <recommendedName>
        <fullName evidence="4">PD-(D/E)XK endonuclease-like domain-containing protein</fullName>
    </recommendedName>
</protein>
<evidence type="ECO:0000256" key="2">
    <source>
        <dbReference type="ARBA" id="ARBA00022806"/>
    </source>
</evidence>
<gene>
    <name evidence="5" type="ORF">GCM10022252_20190</name>
</gene>
<feature type="domain" description="PD-(D/E)XK endonuclease-like" evidence="4">
    <location>
        <begin position="13"/>
        <end position="232"/>
    </location>
</feature>
<evidence type="ECO:0000313" key="5">
    <source>
        <dbReference type="EMBL" id="GAA4187144.1"/>
    </source>
</evidence>
<sequence length="235" mass="26530">MRLPALPAGWLMQGTAIHVAADAWEQSGRTMPIGDAQEVFRTTWREEMEKADQTAFERSRWLVGGRKKVQNDLVDRYDSGQEQIATYIEYNLADTTLAPYVMPDGSIASEIGFEVEFRGVNVRGYIDVLMQDTTTGEVLVRDIKSGTKVPAVPFQLIVYRLAVLQVLGLDVTWGQFFMTRDGKPTMPIDLTTLDEAWIETWFKRQVQIEEQGLFLPDPGENCRTCGVKPHCPALK</sequence>
<keyword evidence="6" id="KW-1185">Reference proteome</keyword>
<keyword evidence="1" id="KW-0227">DNA damage</keyword>
<dbReference type="Gene3D" id="3.90.320.10">
    <property type="match status" value="1"/>
</dbReference>
<reference evidence="6" key="1">
    <citation type="journal article" date="2019" name="Int. J. Syst. Evol. Microbiol.">
        <title>The Global Catalogue of Microorganisms (GCM) 10K type strain sequencing project: providing services to taxonomists for standard genome sequencing and annotation.</title>
        <authorList>
            <consortium name="The Broad Institute Genomics Platform"/>
            <consortium name="The Broad Institute Genome Sequencing Center for Infectious Disease"/>
            <person name="Wu L."/>
            <person name="Ma J."/>
        </authorList>
    </citation>
    <scope>NUCLEOTIDE SEQUENCE [LARGE SCALE GENOMIC DNA]</scope>
    <source>
        <strain evidence="6">JCM 17388</strain>
    </source>
</reference>
<evidence type="ECO:0000256" key="3">
    <source>
        <dbReference type="ARBA" id="ARBA00023204"/>
    </source>
</evidence>
<evidence type="ECO:0000313" key="6">
    <source>
        <dbReference type="Proteomes" id="UP001501251"/>
    </source>
</evidence>
<organism evidence="5 6">
    <name type="scientific">Streptosporangium oxazolinicum</name>
    <dbReference type="NCBI Taxonomy" id="909287"/>
    <lineage>
        <taxon>Bacteria</taxon>
        <taxon>Bacillati</taxon>
        <taxon>Actinomycetota</taxon>
        <taxon>Actinomycetes</taxon>
        <taxon>Streptosporangiales</taxon>
        <taxon>Streptosporangiaceae</taxon>
        <taxon>Streptosporangium</taxon>
    </lineage>
</organism>
<proteinExistence type="predicted"/>
<evidence type="ECO:0000259" key="4">
    <source>
        <dbReference type="Pfam" id="PF12705"/>
    </source>
</evidence>
<keyword evidence="2" id="KW-0347">Helicase</keyword>
<dbReference type="EMBL" id="BAABAQ010000003">
    <property type="protein sequence ID" value="GAA4187144.1"/>
    <property type="molecule type" value="Genomic_DNA"/>
</dbReference>
<comment type="caution">
    <text evidence="5">The sequence shown here is derived from an EMBL/GenBank/DDBJ whole genome shotgun (WGS) entry which is preliminary data.</text>
</comment>
<keyword evidence="2" id="KW-0547">Nucleotide-binding</keyword>
<keyword evidence="2" id="KW-0067">ATP-binding</keyword>
<dbReference type="InterPro" id="IPR038726">
    <property type="entry name" value="PDDEXK_AddAB-type"/>
</dbReference>
<name>A0ABP8APW7_9ACTN</name>
<keyword evidence="3" id="KW-0234">DNA repair</keyword>
<dbReference type="Pfam" id="PF12705">
    <property type="entry name" value="PDDEXK_1"/>
    <property type="match status" value="1"/>
</dbReference>
<evidence type="ECO:0000256" key="1">
    <source>
        <dbReference type="ARBA" id="ARBA00022763"/>
    </source>
</evidence>
<accession>A0ABP8APW7</accession>
<dbReference type="Proteomes" id="UP001501251">
    <property type="component" value="Unassembled WGS sequence"/>
</dbReference>